<dbReference type="InterPro" id="IPR023214">
    <property type="entry name" value="HAD_sf"/>
</dbReference>
<dbReference type="SFLD" id="SFLDG01129">
    <property type="entry name" value="C1.5:_HAD__Beta-PGM__Phosphata"/>
    <property type="match status" value="1"/>
</dbReference>
<dbReference type="InterPro" id="IPR036412">
    <property type="entry name" value="HAD-like_sf"/>
</dbReference>
<evidence type="ECO:0000313" key="6">
    <source>
        <dbReference type="Proteomes" id="UP000500791"/>
    </source>
</evidence>
<dbReference type="InterPro" id="IPR050155">
    <property type="entry name" value="HAD-like_hydrolase_sf"/>
</dbReference>
<dbReference type="AlphaFoldDB" id="A0A6G7VNT3"/>
<evidence type="ECO:0000256" key="3">
    <source>
        <dbReference type="ARBA" id="ARBA00006171"/>
    </source>
</evidence>
<keyword evidence="5" id="KW-0378">Hydrolase</keyword>
<dbReference type="Gene3D" id="3.40.50.1000">
    <property type="entry name" value="HAD superfamily/HAD-like"/>
    <property type="match status" value="1"/>
</dbReference>
<dbReference type="Proteomes" id="UP000500791">
    <property type="component" value="Chromosome"/>
</dbReference>
<dbReference type="SUPFAM" id="SSF56784">
    <property type="entry name" value="HAD-like"/>
    <property type="match status" value="1"/>
</dbReference>
<protein>
    <recommendedName>
        <fullName evidence="4">phosphoglycolate phosphatase</fullName>
        <ecNumber evidence="4">3.1.3.18</ecNumber>
    </recommendedName>
</protein>
<dbReference type="InterPro" id="IPR041492">
    <property type="entry name" value="HAD_2"/>
</dbReference>
<evidence type="ECO:0000313" key="5">
    <source>
        <dbReference type="EMBL" id="QIK41743.1"/>
    </source>
</evidence>
<dbReference type="KEGG" id="mon:G8E03_13870"/>
<evidence type="ECO:0000256" key="4">
    <source>
        <dbReference type="ARBA" id="ARBA00013078"/>
    </source>
</evidence>
<evidence type="ECO:0000256" key="1">
    <source>
        <dbReference type="ARBA" id="ARBA00000830"/>
    </source>
</evidence>
<comment type="catalytic activity">
    <reaction evidence="1">
        <text>2-phosphoglycolate + H2O = glycolate + phosphate</text>
        <dbReference type="Rhea" id="RHEA:14369"/>
        <dbReference type="ChEBI" id="CHEBI:15377"/>
        <dbReference type="ChEBI" id="CHEBI:29805"/>
        <dbReference type="ChEBI" id="CHEBI:43474"/>
        <dbReference type="ChEBI" id="CHEBI:58033"/>
        <dbReference type="EC" id="3.1.3.18"/>
    </reaction>
</comment>
<comment type="pathway">
    <text evidence="2">Organic acid metabolism; glycolate biosynthesis; glycolate from 2-phosphoglycolate: step 1/1.</text>
</comment>
<dbReference type="Pfam" id="PF13419">
    <property type="entry name" value="HAD_2"/>
    <property type="match status" value="1"/>
</dbReference>
<dbReference type="GO" id="GO:0006281">
    <property type="term" value="P:DNA repair"/>
    <property type="evidence" value="ECO:0007669"/>
    <property type="project" value="TreeGrafter"/>
</dbReference>
<reference evidence="5 6" key="1">
    <citation type="submission" date="2020-03" db="EMBL/GenBank/DDBJ databases">
        <title>Complete genome sequence of Monaibacterium sp. ALG8 with diverse plasmids.</title>
        <authorList>
            <person name="Sun C."/>
        </authorList>
    </citation>
    <scope>NUCLEOTIDE SEQUENCE [LARGE SCALE GENOMIC DNA]</scope>
    <source>
        <strain evidence="5 6">ALG8</strain>
    </source>
</reference>
<dbReference type="PANTHER" id="PTHR43434">
    <property type="entry name" value="PHOSPHOGLYCOLATE PHOSPHATASE"/>
    <property type="match status" value="1"/>
</dbReference>
<dbReference type="NCBIfam" id="TIGR01549">
    <property type="entry name" value="HAD-SF-IA-v1"/>
    <property type="match status" value="1"/>
</dbReference>
<dbReference type="EMBL" id="CP049811">
    <property type="protein sequence ID" value="QIK41743.1"/>
    <property type="molecule type" value="Genomic_DNA"/>
</dbReference>
<dbReference type="NCBIfam" id="TIGR01509">
    <property type="entry name" value="HAD-SF-IA-v3"/>
    <property type="match status" value="1"/>
</dbReference>
<dbReference type="Gene3D" id="1.10.150.240">
    <property type="entry name" value="Putative phosphatase, domain 2"/>
    <property type="match status" value="1"/>
</dbReference>
<sequence>MPQAIIFDKDGTLFGFTQTWAPWCVDLMRDLGRDDVHARALSDAVGFDLDTGTYAPDSPVIAGTPDQSADLMLPLLPDWHRADLIAHMIERPVTPVPATDLLTVLEALKTRNIPMAIMTNDSAAAADEQLAALDLAHYFDAIVGYDSGHGMKPDAAPLLACARLMNVPAQSCMMVGDSPHDINAGRAAGMRTLGVLTGVANAASLSAADAVIADIGLLPDWLDTQT</sequence>
<dbReference type="PANTHER" id="PTHR43434:SF1">
    <property type="entry name" value="PHOSPHOGLYCOLATE PHOSPHATASE"/>
    <property type="match status" value="1"/>
</dbReference>
<dbReference type="InterPro" id="IPR023198">
    <property type="entry name" value="PGP-like_dom2"/>
</dbReference>
<proteinExistence type="inferred from homology"/>
<organism evidence="5 6">
    <name type="scientific">Pontivivens nitratireducens</name>
    <dbReference type="NCBI Taxonomy" id="2758038"/>
    <lineage>
        <taxon>Bacteria</taxon>
        <taxon>Pseudomonadati</taxon>
        <taxon>Pseudomonadota</taxon>
        <taxon>Alphaproteobacteria</taxon>
        <taxon>Rhodobacterales</taxon>
        <taxon>Paracoccaceae</taxon>
        <taxon>Pontivivens</taxon>
    </lineage>
</organism>
<name>A0A6G7VNT3_9RHOB</name>
<comment type="similarity">
    <text evidence="3">Belongs to the HAD-like hydrolase superfamily. CbbY/CbbZ/Gph/YieH family.</text>
</comment>
<dbReference type="SFLD" id="SFLDS00003">
    <property type="entry name" value="Haloacid_Dehalogenase"/>
    <property type="match status" value="1"/>
</dbReference>
<dbReference type="EC" id="3.1.3.18" evidence="4"/>
<dbReference type="GO" id="GO:0008967">
    <property type="term" value="F:phosphoglycolate phosphatase activity"/>
    <property type="evidence" value="ECO:0007669"/>
    <property type="project" value="UniProtKB-EC"/>
</dbReference>
<evidence type="ECO:0000256" key="2">
    <source>
        <dbReference type="ARBA" id="ARBA00004818"/>
    </source>
</evidence>
<gene>
    <name evidence="5" type="ORF">G8E03_13870</name>
</gene>
<dbReference type="RefSeq" id="WP_166193113.1">
    <property type="nucleotide sequence ID" value="NZ_CP049811.1"/>
</dbReference>
<keyword evidence="6" id="KW-1185">Reference proteome</keyword>
<dbReference type="InterPro" id="IPR006439">
    <property type="entry name" value="HAD-SF_hydro_IA"/>
</dbReference>
<accession>A0A6G7VNT3</accession>